<gene>
    <name evidence="13" type="ORF">PSFLO_04441</name>
</gene>
<dbReference type="InterPro" id="IPR003280">
    <property type="entry name" value="2pore_dom_K_chnl"/>
</dbReference>
<feature type="transmembrane region" description="Helical" evidence="11">
    <location>
        <begin position="434"/>
        <end position="451"/>
    </location>
</feature>
<dbReference type="Gene3D" id="1.10.287.70">
    <property type="match status" value="2"/>
</dbReference>
<evidence type="ECO:0000256" key="1">
    <source>
        <dbReference type="ARBA" id="ARBA00004141"/>
    </source>
</evidence>
<feature type="transmembrane region" description="Helical" evidence="11">
    <location>
        <begin position="99"/>
        <end position="124"/>
    </location>
</feature>
<dbReference type="EMBL" id="OOIP01000012">
    <property type="protein sequence ID" value="SPO38962.1"/>
    <property type="molecule type" value="Genomic_DNA"/>
</dbReference>
<feature type="domain" description="Potassium channel" evidence="12">
    <location>
        <begin position="415"/>
        <end position="486"/>
    </location>
</feature>
<evidence type="ECO:0000256" key="6">
    <source>
        <dbReference type="ARBA" id="ARBA00023136"/>
    </source>
</evidence>
<dbReference type="OrthoDB" id="297496at2759"/>
<accession>A0A5C3F3Q3</accession>
<evidence type="ECO:0000313" key="14">
    <source>
        <dbReference type="Proteomes" id="UP000323386"/>
    </source>
</evidence>
<keyword evidence="7 8" id="KW-0407">Ion channel</keyword>
<feature type="domain" description="Potassium channel" evidence="12">
    <location>
        <begin position="184"/>
        <end position="255"/>
    </location>
</feature>
<feature type="region of interest" description="Disordered" evidence="10">
    <location>
        <begin position="303"/>
        <end position="326"/>
    </location>
</feature>
<protein>
    <recommendedName>
        <fullName evidence="12">Potassium channel domain-containing protein</fullName>
    </recommendedName>
</protein>
<keyword evidence="9" id="KW-0175">Coiled coil</keyword>
<feature type="transmembrane region" description="Helical" evidence="11">
    <location>
        <begin position="64"/>
        <end position="87"/>
    </location>
</feature>
<feature type="transmembrane region" description="Helical" evidence="11">
    <location>
        <begin position="463"/>
        <end position="482"/>
    </location>
</feature>
<feature type="compositionally biased region" description="Basic residues" evidence="10">
    <location>
        <begin position="516"/>
        <end position="529"/>
    </location>
</feature>
<comment type="subcellular location">
    <subcellularLocation>
        <location evidence="1">Membrane</location>
        <topology evidence="1">Multi-pass membrane protein</topology>
    </subcellularLocation>
</comment>
<feature type="coiled-coil region" evidence="9">
    <location>
        <begin position="364"/>
        <end position="395"/>
    </location>
</feature>
<evidence type="ECO:0000259" key="12">
    <source>
        <dbReference type="Pfam" id="PF07885"/>
    </source>
</evidence>
<evidence type="ECO:0000256" key="3">
    <source>
        <dbReference type="ARBA" id="ARBA00022692"/>
    </source>
</evidence>
<dbReference type="PANTHER" id="PTHR11003:SF342">
    <property type="entry name" value="OUTWARD-RECTIFIER POTASSIUM CHANNEL TOK1"/>
    <property type="match status" value="1"/>
</dbReference>
<dbReference type="Pfam" id="PF07885">
    <property type="entry name" value="Ion_trans_2"/>
    <property type="match status" value="2"/>
</dbReference>
<feature type="compositionally biased region" description="Polar residues" evidence="10">
    <location>
        <begin position="552"/>
        <end position="561"/>
    </location>
</feature>
<comment type="similarity">
    <text evidence="8">Belongs to the two pore domain potassium channel (TC 1.A.1.8) family.</text>
</comment>
<organism evidence="13 14">
    <name type="scientific">Pseudozyma flocculosa</name>
    <dbReference type="NCBI Taxonomy" id="84751"/>
    <lineage>
        <taxon>Eukaryota</taxon>
        <taxon>Fungi</taxon>
        <taxon>Dikarya</taxon>
        <taxon>Basidiomycota</taxon>
        <taxon>Ustilaginomycotina</taxon>
        <taxon>Ustilaginomycetes</taxon>
        <taxon>Ustilaginales</taxon>
        <taxon>Ustilaginaceae</taxon>
        <taxon>Pseudozyma</taxon>
    </lineage>
</organism>
<evidence type="ECO:0000256" key="9">
    <source>
        <dbReference type="SAM" id="Coils"/>
    </source>
</evidence>
<dbReference type="PRINTS" id="PR01333">
    <property type="entry name" value="2POREKCHANEL"/>
</dbReference>
<feature type="transmembrane region" description="Helical" evidence="11">
    <location>
        <begin position="177"/>
        <end position="210"/>
    </location>
</feature>
<name>A0A5C3F3Q3_9BASI</name>
<dbReference type="GO" id="GO:0022841">
    <property type="term" value="F:potassium ion leak channel activity"/>
    <property type="evidence" value="ECO:0007669"/>
    <property type="project" value="TreeGrafter"/>
</dbReference>
<feature type="compositionally biased region" description="Polar residues" evidence="10">
    <location>
        <begin position="303"/>
        <end position="320"/>
    </location>
</feature>
<evidence type="ECO:0000313" key="13">
    <source>
        <dbReference type="EMBL" id="SPO38962.1"/>
    </source>
</evidence>
<keyword evidence="6 11" id="KW-0472">Membrane</keyword>
<evidence type="ECO:0000256" key="11">
    <source>
        <dbReference type="SAM" id="Phobius"/>
    </source>
</evidence>
<evidence type="ECO:0000256" key="4">
    <source>
        <dbReference type="ARBA" id="ARBA00022989"/>
    </source>
</evidence>
<dbReference type="GO" id="GO:0005886">
    <property type="term" value="C:plasma membrane"/>
    <property type="evidence" value="ECO:0007669"/>
    <property type="project" value="TreeGrafter"/>
</dbReference>
<proteinExistence type="inferred from homology"/>
<keyword evidence="5 8" id="KW-0406">Ion transport</keyword>
<keyword evidence="14" id="KW-1185">Reference proteome</keyword>
<dbReference type="SUPFAM" id="SSF81324">
    <property type="entry name" value="Voltage-gated potassium channels"/>
    <property type="match status" value="2"/>
</dbReference>
<evidence type="ECO:0000256" key="7">
    <source>
        <dbReference type="ARBA" id="ARBA00023303"/>
    </source>
</evidence>
<keyword evidence="2 8" id="KW-0813">Transport</keyword>
<dbReference type="AlphaFoldDB" id="A0A5C3F3Q3"/>
<dbReference type="InterPro" id="IPR013099">
    <property type="entry name" value="K_chnl_dom"/>
</dbReference>
<keyword evidence="4 11" id="KW-1133">Transmembrane helix</keyword>
<feature type="transmembrane region" description="Helical" evidence="11">
    <location>
        <begin position="408"/>
        <end position="428"/>
    </location>
</feature>
<dbReference type="GO" id="GO:0030322">
    <property type="term" value="P:stabilization of membrane potential"/>
    <property type="evidence" value="ECO:0007669"/>
    <property type="project" value="TreeGrafter"/>
</dbReference>
<evidence type="ECO:0000256" key="5">
    <source>
        <dbReference type="ARBA" id="ARBA00023065"/>
    </source>
</evidence>
<feature type="region of interest" description="Disordered" evidence="10">
    <location>
        <begin position="687"/>
        <end position="721"/>
    </location>
</feature>
<dbReference type="Proteomes" id="UP000323386">
    <property type="component" value="Unassembled WGS sequence"/>
</dbReference>
<feature type="compositionally biased region" description="Basic residues" evidence="10">
    <location>
        <begin position="564"/>
        <end position="574"/>
    </location>
</feature>
<feature type="transmembrane region" description="Helical" evidence="11">
    <location>
        <begin position="136"/>
        <end position="156"/>
    </location>
</feature>
<feature type="transmembrane region" description="Helical" evidence="11">
    <location>
        <begin position="230"/>
        <end position="249"/>
    </location>
</feature>
<evidence type="ECO:0000256" key="2">
    <source>
        <dbReference type="ARBA" id="ARBA00022448"/>
    </source>
</evidence>
<dbReference type="GO" id="GO:0015271">
    <property type="term" value="F:outward rectifier potassium channel activity"/>
    <property type="evidence" value="ECO:0007669"/>
    <property type="project" value="TreeGrafter"/>
</dbReference>
<keyword evidence="3 8" id="KW-0812">Transmembrane</keyword>
<evidence type="ECO:0000256" key="10">
    <source>
        <dbReference type="SAM" id="MobiDB-lite"/>
    </source>
</evidence>
<sequence>MSVPAPSSPSMAPAAASSLRVRKTPIFSGVVAPLAIVLEVPGLTSKWYADIDPDGIVLRYIDNPPILTVGLGISLAAAVIANVAIILRFLEVLRPKASISIAIVGFTLHDVINLVALAVFGGIYGGKDDGLSLSASYWMVCASTAASLLVTLSLVVDYLRTNDYGHAGSGLTQKQKGLVLAVMALLLYLSLGSLMFAFLVGIDFISALYFSTATVLTVGFGDVVPASVGAKVAVILYAPAGIVLVALVVSSARNTILESFHSSFQQRLAQHRQRVVERRAARRDSKVAAKTLRHTLSRIRSRNISASPSAAATTNGSLTADPTRLPQDDALTRSAKTATLTAQSDLAGIDRAHDGSRSDSSHSRDPLLAEVRRMQRELDEHRQDMDANYRALEERSLHEARTDAATKIGLAFAIFVSFWLVGALAFHYTEGWSYFHAFWFCFIAMITIGYGDYSPHTQIGRGVFVMWGLLGVAVLTILLAVVQDAFGSLLQGVLTKSTARLFDRKSARGHVEARGHHGSRRGRRHHSHRTQSDPGPPSPTDRPGALTHEKSSSSPVWSHQGPTLHRHKRRRKRHRDADDDLEPGFALDLESNAPAAVAATAALNLQTFAFPLRSSSKTAKGVVNAIESSPQAQEDDSGSGRPAIQPLTLALARAAMAFHAQSHAILQKEQETILHSLSAFPELRSALRRQRRGSSSTTTGGGGGNVKVESDSDWIGDDRTATTTGAWTKDTVDEAMDLLSRGGDEENVAAIRMVFAHLRLQGPSRDHCGRLPVPMCWIADPFCLSPCLSSRAPGRFLFDDDDDDDDDLPRSQIR</sequence>
<feature type="region of interest" description="Disordered" evidence="10">
    <location>
        <begin position="507"/>
        <end position="579"/>
    </location>
</feature>
<evidence type="ECO:0000256" key="8">
    <source>
        <dbReference type="RuleBase" id="RU003857"/>
    </source>
</evidence>
<reference evidence="13 14" key="1">
    <citation type="submission" date="2018-03" db="EMBL/GenBank/DDBJ databases">
        <authorList>
            <person name="Guldener U."/>
        </authorList>
    </citation>
    <scope>NUCLEOTIDE SEQUENCE [LARGE SCALE GENOMIC DNA]</scope>
    <source>
        <strain evidence="13 14">DAOM196992</strain>
    </source>
</reference>
<dbReference type="PANTHER" id="PTHR11003">
    <property type="entry name" value="POTASSIUM CHANNEL, SUBFAMILY K"/>
    <property type="match status" value="1"/>
</dbReference>